<feature type="transmembrane region" description="Helical" evidence="6">
    <location>
        <begin position="12"/>
        <end position="34"/>
    </location>
</feature>
<reference evidence="8 9" key="1">
    <citation type="submission" date="2020-08" db="EMBL/GenBank/DDBJ databases">
        <title>Cohnella phylogeny.</title>
        <authorList>
            <person name="Dunlap C."/>
        </authorList>
    </citation>
    <scope>NUCLEOTIDE SEQUENCE [LARGE SCALE GENOMIC DNA]</scope>
    <source>
        <strain evidence="8 9">DSM 28246</strain>
    </source>
</reference>
<comment type="caution">
    <text evidence="8">The sequence shown here is derived from an EMBL/GenBank/DDBJ whole genome shotgun (WGS) entry which is preliminary data.</text>
</comment>
<feature type="transmembrane region" description="Helical" evidence="6">
    <location>
        <begin position="170"/>
        <end position="189"/>
    </location>
</feature>
<accession>A0A7X0VF84</accession>
<evidence type="ECO:0000256" key="6">
    <source>
        <dbReference type="SAM" id="Phobius"/>
    </source>
</evidence>
<evidence type="ECO:0000256" key="2">
    <source>
        <dbReference type="ARBA" id="ARBA00022448"/>
    </source>
</evidence>
<evidence type="ECO:0000259" key="7">
    <source>
        <dbReference type="PROSITE" id="PS50850"/>
    </source>
</evidence>
<dbReference type="GO" id="GO:0022857">
    <property type="term" value="F:transmembrane transporter activity"/>
    <property type="evidence" value="ECO:0007669"/>
    <property type="project" value="InterPro"/>
</dbReference>
<dbReference type="Gene3D" id="1.20.1250.20">
    <property type="entry name" value="MFS general substrate transporter like domains"/>
    <property type="match status" value="1"/>
</dbReference>
<keyword evidence="4 6" id="KW-1133">Transmembrane helix</keyword>
<feature type="transmembrane region" description="Helical" evidence="6">
    <location>
        <begin position="398"/>
        <end position="424"/>
    </location>
</feature>
<protein>
    <submittedName>
        <fullName evidence="8">MFS transporter</fullName>
    </submittedName>
</protein>
<dbReference type="PANTHER" id="PTHR42718:SF39">
    <property type="entry name" value="ACTINORHODIN TRANSPORTER-RELATED"/>
    <property type="match status" value="1"/>
</dbReference>
<dbReference type="InterPro" id="IPR020846">
    <property type="entry name" value="MFS_dom"/>
</dbReference>
<evidence type="ECO:0000313" key="9">
    <source>
        <dbReference type="Proteomes" id="UP000547209"/>
    </source>
</evidence>
<evidence type="ECO:0000256" key="5">
    <source>
        <dbReference type="ARBA" id="ARBA00023136"/>
    </source>
</evidence>
<dbReference type="CDD" id="cd17321">
    <property type="entry name" value="MFS_MMR_MDR_like"/>
    <property type="match status" value="1"/>
</dbReference>
<dbReference type="PROSITE" id="PS50850">
    <property type="entry name" value="MFS"/>
    <property type="match status" value="1"/>
</dbReference>
<feature type="transmembrane region" description="Helical" evidence="6">
    <location>
        <begin position="201"/>
        <end position="222"/>
    </location>
</feature>
<dbReference type="Proteomes" id="UP000547209">
    <property type="component" value="Unassembled WGS sequence"/>
</dbReference>
<dbReference type="PRINTS" id="PR01036">
    <property type="entry name" value="TCRTETB"/>
</dbReference>
<feature type="transmembrane region" description="Helical" evidence="6">
    <location>
        <begin position="46"/>
        <end position="66"/>
    </location>
</feature>
<sequence>MPNAWDPRRWLTLSVIILATFMVVLDTFIVNVALPSIQQALHADFAKLQFIAAGYILGYAVLLITGGRLGDLYGRRRMFLIGVAGFVATSAWCGFAGSADMLIAARIFQGVSAAAMVPQVLSLIQVMFPPEEKGKALGIYGAVLGLGAIAGQLAGGLLLKANWWGMGWRLVFLVNIPVGILAFAFAVWLIRESRAAERKRLDTAGVGLVTAGLVLLIYPIVVGREMGWPWWTYASLAIAVAVLAVFVRFENGLQRRGALPLLPMGLFRDRSFRIGMLIALAFYSGNAALYLILSVFLQSGLGASPLQSAYNFIPLAAGFFLASLLAPPWKKRWGNRVLQAGAFLMIVGYAVLIGVANRSAAIGWEALIIPLFIAGFGQGAVASPLIHTILSGVQGPHAGAASGALSTFTQVAQAIGIAVIGTLYPSLVTHFGGEAPAMAHVRTLQWLLVLITALAALTFLMLTALGRRRATAAHRPAEAGHGGGAVRSDP</sequence>
<feature type="transmembrane region" description="Helical" evidence="6">
    <location>
        <begin position="103"/>
        <end position="124"/>
    </location>
</feature>
<feature type="domain" description="Major facilitator superfamily (MFS) profile" evidence="7">
    <location>
        <begin position="12"/>
        <end position="470"/>
    </location>
</feature>
<dbReference type="SUPFAM" id="SSF103473">
    <property type="entry name" value="MFS general substrate transporter"/>
    <property type="match status" value="1"/>
</dbReference>
<keyword evidence="9" id="KW-1185">Reference proteome</keyword>
<evidence type="ECO:0000256" key="3">
    <source>
        <dbReference type="ARBA" id="ARBA00022692"/>
    </source>
</evidence>
<evidence type="ECO:0000256" key="4">
    <source>
        <dbReference type="ARBA" id="ARBA00022989"/>
    </source>
</evidence>
<organism evidence="8 9">
    <name type="scientific">Cohnella nanjingensis</name>
    <dbReference type="NCBI Taxonomy" id="1387779"/>
    <lineage>
        <taxon>Bacteria</taxon>
        <taxon>Bacillati</taxon>
        <taxon>Bacillota</taxon>
        <taxon>Bacilli</taxon>
        <taxon>Bacillales</taxon>
        <taxon>Paenibacillaceae</taxon>
        <taxon>Cohnella</taxon>
    </lineage>
</organism>
<keyword evidence="5 6" id="KW-0472">Membrane</keyword>
<gene>
    <name evidence="8" type="ORF">H7C19_06545</name>
</gene>
<comment type="subcellular location">
    <subcellularLocation>
        <location evidence="1">Cell membrane</location>
        <topology evidence="1">Multi-pass membrane protein</topology>
    </subcellularLocation>
</comment>
<keyword evidence="3 6" id="KW-0812">Transmembrane</keyword>
<keyword evidence="2" id="KW-0813">Transport</keyword>
<dbReference type="InterPro" id="IPR011701">
    <property type="entry name" value="MFS"/>
</dbReference>
<proteinExistence type="predicted"/>
<feature type="transmembrane region" description="Helical" evidence="6">
    <location>
        <begin position="274"/>
        <end position="297"/>
    </location>
</feature>
<feature type="transmembrane region" description="Helical" evidence="6">
    <location>
        <begin position="136"/>
        <end position="158"/>
    </location>
</feature>
<dbReference type="PANTHER" id="PTHR42718">
    <property type="entry name" value="MAJOR FACILITATOR SUPERFAMILY MULTIDRUG TRANSPORTER MFSC"/>
    <property type="match status" value="1"/>
</dbReference>
<dbReference type="RefSeq" id="WP_185141779.1">
    <property type="nucleotide sequence ID" value="NZ_JACJVP010000007.1"/>
</dbReference>
<name>A0A7X0VF84_9BACL</name>
<feature type="transmembrane region" description="Helical" evidence="6">
    <location>
        <begin position="338"/>
        <end position="356"/>
    </location>
</feature>
<dbReference type="Pfam" id="PF07690">
    <property type="entry name" value="MFS_1"/>
    <property type="match status" value="1"/>
</dbReference>
<dbReference type="AlphaFoldDB" id="A0A7X0VF84"/>
<evidence type="ECO:0000256" key="1">
    <source>
        <dbReference type="ARBA" id="ARBA00004651"/>
    </source>
</evidence>
<feature type="transmembrane region" description="Helical" evidence="6">
    <location>
        <begin position="78"/>
        <end position="97"/>
    </location>
</feature>
<feature type="transmembrane region" description="Helical" evidence="6">
    <location>
        <begin position="228"/>
        <end position="247"/>
    </location>
</feature>
<feature type="transmembrane region" description="Helical" evidence="6">
    <location>
        <begin position="362"/>
        <end position="386"/>
    </location>
</feature>
<feature type="transmembrane region" description="Helical" evidence="6">
    <location>
        <begin position="309"/>
        <end position="326"/>
    </location>
</feature>
<feature type="transmembrane region" description="Helical" evidence="6">
    <location>
        <begin position="444"/>
        <end position="465"/>
    </location>
</feature>
<dbReference type="EMBL" id="JACJVP010000007">
    <property type="protein sequence ID" value="MBB6670344.1"/>
    <property type="molecule type" value="Genomic_DNA"/>
</dbReference>
<dbReference type="Gene3D" id="1.20.1720.10">
    <property type="entry name" value="Multidrug resistance protein D"/>
    <property type="match status" value="1"/>
</dbReference>
<dbReference type="InterPro" id="IPR036259">
    <property type="entry name" value="MFS_trans_sf"/>
</dbReference>
<evidence type="ECO:0000313" key="8">
    <source>
        <dbReference type="EMBL" id="MBB6670344.1"/>
    </source>
</evidence>
<dbReference type="GO" id="GO:0005886">
    <property type="term" value="C:plasma membrane"/>
    <property type="evidence" value="ECO:0007669"/>
    <property type="project" value="UniProtKB-SubCell"/>
</dbReference>